<keyword evidence="3" id="KW-1185">Reference proteome</keyword>
<dbReference type="InterPro" id="IPR023833">
    <property type="entry name" value="Signal_pept_SipW-depend-type"/>
</dbReference>
<reference evidence="2 3" key="1">
    <citation type="journal article" date="2016" name="Front. Microbiol.">
        <title>Genomic Resource of Rice Seed Associated Bacteria.</title>
        <authorList>
            <person name="Midha S."/>
            <person name="Bansal K."/>
            <person name="Sharma S."/>
            <person name="Kumar N."/>
            <person name="Patil P.P."/>
            <person name="Chaudhry V."/>
            <person name="Patil P.B."/>
        </authorList>
    </citation>
    <scope>NUCLEOTIDE SEQUENCE [LARGE SCALE GENOMIC DNA]</scope>
    <source>
        <strain evidence="2 3">NS354</strain>
    </source>
</reference>
<protein>
    <recommendedName>
        <fullName evidence="4">SipW-cognate class signal peptide</fullName>
    </recommendedName>
</protein>
<dbReference type="RefSeq" id="WP_058592593.1">
    <property type="nucleotide sequence ID" value="NZ_LDRK01000002.1"/>
</dbReference>
<name>A0A147ESE5_9MICO</name>
<evidence type="ECO:0008006" key="4">
    <source>
        <dbReference type="Google" id="ProtNLM"/>
    </source>
</evidence>
<dbReference type="NCBIfam" id="TIGR04088">
    <property type="entry name" value="cognate_SipW"/>
    <property type="match status" value="1"/>
</dbReference>
<sequence length="193" mass="19682">MTIERAETAPDARQGWTKARAVLAGGLVLGVGAAITLAAWTDDEWATGLFGSGTFGIEGSTDGTAFADHPTEADAAELDFTVAADNLAPGDVVYAPFAVQLERDSTYDAEVTIAQTVDPALTGVTADYVFTTALGCSEAAYAAGTDENAATFALDSLADVQNVCFRVTAGDDLAQGVTGGITWNFAAVSGDAL</sequence>
<comment type="caution">
    <text evidence="2">The sequence shown here is derived from an EMBL/GenBank/DDBJ whole genome shotgun (WGS) entry which is preliminary data.</text>
</comment>
<dbReference type="Proteomes" id="UP000070810">
    <property type="component" value="Unassembled WGS sequence"/>
</dbReference>
<gene>
    <name evidence="2" type="ORF">NS354_00055</name>
</gene>
<proteinExistence type="predicted"/>
<organism evidence="2 3">
    <name type="scientific">Leucobacter chromiiresistens</name>
    <dbReference type="NCBI Taxonomy" id="1079994"/>
    <lineage>
        <taxon>Bacteria</taxon>
        <taxon>Bacillati</taxon>
        <taxon>Actinomycetota</taxon>
        <taxon>Actinomycetes</taxon>
        <taxon>Micrococcales</taxon>
        <taxon>Microbacteriaceae</taxon>
        <taxon>Leucobacter</taxon>
    </lineage>
</organism>
<dbReference type="OrthoDB" id="5070303at2"/>
<dbReference type="AlphaFoldDB" id="A0A147ESE5"/>
<evidence type="ECO:0000313" key="2">
    <source>
        <dbReference type="EMBL" id="KTR87460.1"/>
    </source>
</evidence>
<feature type="transmembrane region" description="Helical" evidence="1">
    <location>
        <begin position="21"/>
        <end position="40"/>
    </location>
</feature>
<evidence type="ECO:0000256" key="1">
    <source>
        <dbReference type="SAM" id="Phobius"/>
    </source>
</evidence>
<dbReference type="PATRIC" id="fig|1079994.3.peg.994"/>
<keyword evidence="1" id="KW-0472">Membrane</keyword>
<evidence type="ECO:0000313" key="3">
    <source>
        <dbReference type="Proteomes" id="UP000070810"/>
    </source>
</evidence>
<dbReference type="EMBL" id="LDRK01000002">
    <property type="protein sequence ID" value="KTR87460.1"/>
    <property type="molecule type" value="Genomic_DNA"/>
</dbReference>
<accession>A0A147ESE5</accession>
<keyword evidence="1" id="KW-0812">Transmembrane</keyword>
<keyword evidence="1" id="KW-1133">Transmembrane helix</keyword>